<evidence type="ECO:0000313" key="2">
    <source>
        <dbReference type="Proteomes" id="UP001516390"/>
    </source>
</evidence>
<dbReference type="RefSeq" id="WP_182081560.1">
    <property type="nucleotide sequence ID" value="NZ_NWUS01000001.1"/>
</dbReference>
<proteinExistence type="predicted"/>
<reference evidence="1 2" key="1">
    <citation type="submission" date="2017-09" db="EMBL/GenBank/DDBJ databases">
        <authorList>
            <person name="Jakob F."/>
        </authorList>
    </citation>
    <scope>NUCLEOTIDE SEQUENCE [LARGE SCALE GENOMIC DNA]</scope>
    <source>
        <strain evidence="1 2">TMW 2.1880</strain>
    </source>
</reference>
<protein>
    <submittedName>
        <fullName evidence="1">Uncharacterized protein</fullName>
    </submittedName>
</protein>
<organism evidence="1 2">
    <name type="scientific">Bombella favorum</name>
    <dbReference type="NCBI Taxonomy" id="2039164"/>
    <lineage>
        <taxon>Bacteria</taxon>
        <taxon>Pseudomonadati</taxon>
        <taxon>Pseudomonadota</taxon>
        <taxon>Alphaproteobacteria</taxon>
        <taxon>Acetobacterales</taxon>
        <taxon>Acetobacteraceae</taxon>
        <taxon>Bombella</taxon>
    </lineage>
</organism>
<comment type="caution">
    <text evidence="1">The sequence shown here is derived from an EMBL/GenBank/DDBJ whole genome shotgun (WGS) entry which is preliminary data.</text>
</comment>
<evidence type="ECO:0000313" key="1">
    <source>
        <dbReference type="EMBL" id="MBA5725487.1"/>
    </source>
</evidence>
<keyword evidence="2" id="KW-1185">Reference proteome</keyword>
<sequence length="121" mass="12968">MPGVLMKTLSLTSDWDLTLDSTGNLVVLTDKAAILQDVCSAARTWLGEVLYDTGQGIPYDTDILRSDVDLSFYSSEIEDAAMSVPGVAAATCHLANPTKDRQLTGVILVTFSDGSTDYAQF</sequence>
<dbReference type="EMBL" id="NWUS01000001">
    <property type="protein sequence ID" value="MBA5725487.1"/>
    <property type="molecule type" value="Genomic_DNA"/>
</dbReference>
<accession>A0ABR5ZML7</accession>
<name>A0ABR5ZML7_9PROT</name>
<dbReference type="Proteomes" id="UP001516390">
    <property type="component" value="Unassembled WGS sequence"/>
</dbReference>
<gene>
    <name evidence="1" type="ORF">CPA57_04245</name>
</gene>